<feature type="transmembrane region" description="Helical" evidence="5">
    <location>
        <begin position="324"/>
        <end position="341"/>
    </location>
</feature>
<evidence type="ECO:0000313" key="8">
    <source>
        <dbReference type="Proteomes" id="UP000775547"/>
    </source>
</evidence>
<feature type="transmembrane region" description="Helical" evidence="5">
    <location>
        <begin position="64"/>
        <end position="83"/>
    </location>
</feature>
<feature type="transmembrane region" description="Helical" evidence="5">
    <location>
        <begin position="161"/>
        <end position="178"/>
    </location>
</feature>
<dbReference type="OrthoDB" id="306876at2759"/>
<comment type="caution">
    <text evidence="7">The sequence shown here is derived from an EMBL/GenBank/DDBJ whole genome shotgun (WGS) entry which is preliminary data.</text>
</comment>
<sequence length="444" mass="47401">MSFCNVYTASTPEGSSFAACSVGTSYQTLVSESPTPQLFEDAATTVGGWRASLSAVQGTLKNNAGLLLVMAAQAFFASMNVAVKKLNSIDPPVSTFELIAVRMAITYVCSMVYMLCTKVPDPWLGPKGVRLLLVFRGFSGFFGLFGVYYSLQYLSLSDATVLTFLAPICTGIAGAIFLKEKYTRKQAFAALFSLFGVVLIARPVFLFGNGDPENPQLGDSEKGTPEERLIAVGFALLGVLGATGAYTSIRAIGKRAHPLHAMTSFSVQCVAVASVAMVLQKTPFVVPTKVEWLALLVMIGIFGFVAQILLTMGLQREAAGRASIAVYSQVIFAGILERIFFNPTLSILSVIGTVIILSAAFFVVFTQDKRKTKTSTIKLGGVPEGALEEGLLDGLLAEHREDDSPLYKDVPSTHQVHGQAGEDFGDEETTALPLAVQEGVNAKV</sequence>
<keyword evidence="4 5" id="KW-0472">Membrane</keyword>
<name>A0A9P7K897_9AGAR</name>
<feature type="transmembrane region" description="Helical" evidence="5">
    <location>
        <begin position="347"/>
        <end position="365"/>
    </location>
</feature>
<feature type="transmembrane region" description="Helical" evidence="5">
    <location>
        <begin position="261"/>
        <end position="280"/>
    </location>
</feature>
<comment type="subcellular location">
    <subcellularLocation>
        <location evidence="1">Membrane</location>
        <topology evidence="1">Multi-pass membrane protein</topology>
    </subcellularLocation>
</comment>
<feature type="transmembrane region" description="Helical" evidence="5">
    <location>
        <begin position="128"/>
        <end position="149"/>
    </location>
</feature>
<feature type="transmembrane region" description="Helical" evidence="5">
    <location>
        <begin position="187"/>
        <end position="208"/>
    </location>
</feature>
<dbReference type="GO" id="GO:0016020">
    <property type="term" value="C:membrane"/>
    <property type="evidence" value="ECO:0007669"/>
    <property type="project" value="UniProtKB-SubCell"/>
</dbReference>
<dbReference type="SUPFAM" id="SSF103481">
    <property type="entry name" value="Multidrug resistance efflux transporter EmrE"/>
    <property type="match status" value="2"/>
</dbReference>
<evidence type="ECO:0000256" key="2">
    <source>
        <dbReference type="ARBA" id="ARBA00022692"/>
    </source>
</evidence>
<proteinExistence type="predicted"/>
<dbReference type="Gene3D" id="1.10.3730.20">
    <property type="match status" value="1"/>
</dbReference>
<accession>A0A9P7K897</accession>
<dbReference type="AlphaFoldDB" id="A0A9P7K897"/>
<reference evidence="7" key="2">
    <citation type="submission" date="2021-10" db="EMBL/GenBank/DDBJ databases">
        <title>Phylogenomics reveals ancestral predisposition of the termite-cultivated fungus Termitomyces towards a domesticated lifestyle.</title>
        <authorList>
            <person name="Auxier B."/>
            <person name="Grum-Grzhimaylo A."/>
            <person name="Cardenas M.E."/>
            <person name="Lodge J.D."/>
            <person name="Laessoe T."/>
            <person name="Pedersen O."/>
            <person name="Smith M.E."/>
            <person name="Kuyper T.W."/>
            <person name="Franco-Molano E.A."/>
            <person name="Baroni T.J."/>
            <person name="Aanen D.K."/>
        </authorList>
    </citation>
    <scope>NUCLEOTIDE SEQUENCE</scope>
    <source>
        <strain evidence="7">AP01</strain>
        <tissue evidence="7">Mycelium</tissue>
    </source>
</reference>
<feature type="domain" description="EamA" evidence="6">
    <location>
        <begin position="64"/>
        <end position="201"/>
    </location>
</feature>
<dbReference type="PANTHER" id="PTHR22911">
    <property type="entry name" value="ACYL-MALONYL CONDENSING ENZYME-RELATED"/>
    <property type="match status" value="1"/>
</dbReference>
<evidence type="ECO:0000256" key="3">
    <source>
        <dbReference type="ARBA" id="ARBA00022989"/>
    </source>
</evidence>
<dbReference type="Proteomes" id="UP000775547">
    <property type="component" value="Unassembled WGS sequence"/>
</dbReference>
<gene>
    <name evidence="7" type="ORF">DXG03_006810</name>
</gene>
<evidence type="ECO:0000256" key="4">
    <source>
        <dbReference type="ARBA" id="ARBA00023136"/>
    </source>
</evidence>
<keyword evidence="2 5" id="KW-0812">Transmembrane</keyword>
<evidence type="ECO:0000256" key="5">
    <source>
        <dbReference type="SAM" id="Phobius"/>
    </source>
</evidence>
<dbReference type="InterPro" id="IPR037185">
    <property type="entry name" value="EmrE-like"/>
</dbReference>
<keyword evidence="3 5" id="KW-1133">Transmembrane helix</keyword>
<keyword evidence="8" id="KW-1185">Reference proteome</keyword>
<reference evidence="7" key="1">
    <citation type="submission" date="2020-07" db="EMBL/GenBank/DDBJ databases">
        <authorList>
            <person name="Nieuwenhuis M."/>
            <person name="Van De Peppel L.J.J."/>
        </authorList>
    </citation>
    <scope>NUCLEOTIDE SEQUENCE</scope>
    <source>
        <strain evidence="7">AP01</strain>
        <tissue evidence="7">Mycelium</tissue>
    </source>
</reference>
<feature type="transmembrane region" description="Helical" evidence="5">
    <location>
        <begin position="292"/>
        <end position="312"/>
    </location>
</feature>
<dbReference type="InterPro" id="IPR000620">
    <property type="entry name" value="EamA_dom"/>
</dbReference>
<feature type="transmembrane region" description="Helical" evidence="5">
    <location>
        <begin position="228"/>
        <end position="249"/>
    </location>
</feature>
<dbReference type="PANTHER" id="PTHR22911:SF6">
    <property type="entry name" value="SOLUTE CARRIER FAMILY 35 MEMBER G1"/>
    <property type="match status" value="1"/>
</dbReference>
<evidence type="ECO:0000313" key="7">
    <source>
        <dbReference type="EMBL" id="KAG5640858.1"/>
    </source>
</evidence>
<evidence type="ECO:0000259" key="6">
    <source>
        <dbReference type="Pfam" id="PF00892"/>
    </source>
</evidence>
<feature type="domain" description="EamA" evidence="6">
    <location>
        <begin position="230"/>
        <end position="364"/>
    </location>
</feature>
<organism evidence="7 8">
    <name type="scientific">Asterophora parasitica</name>
    <dbReference type="NCBI Taxonomy" id="117018"/>
    <lineage>
        <taxon>Eukaryota</taxon>
        <taxon>Fungi</taxon>
        <taxon>Dikarya</taxon>
        <taxon>Basidiomycota</taxon>
        <taxon>Agaricomycotina</taxon>
        <taxon>Agaricomycetes</taxon>
        <taxon>Agaricomycetidae</taxon>
        <taxon>Agaricales</taxon>
        <taxon>Tricholomatineae</taxon>
        <taxon>Lyophyllaceae</taxon>
        <taxon>Asterophora</taxon>
    </lineage>
</organism>
<evidence type="ECO:0000256" key="1">
    <source>
        <dbReference type="ARBA" id="ARBA00004141"/>
    </source>
</evidence>
<dbReference type="EMBL" id="JABCKV010000472">
    <property type="protein sequence ID" value="KAG5640858.1"/>
    <property type="molecule type" value="Genomic_DNA"/>
</dbReference>
<protein>
    <recommendedName>
        <fullName evidence="6">EamA domain-containing protein</fullName>
    </recommendedName>
</protein>
<dbReference type="Pfam" id="PF00892">
    <property type="entry name" value="EamA"/>
    <property type="match status" value="2"/>
</dbReference>
<feature type="transmembrane region" description="Helical" evidence="5">
    <location>
        <begin position="95"/>
        <end position="116"/>
    </location>
</feature>